<dbReference type="AlphaFoldDB" id="A0A7E4UTQ0"/>
<feature type="compositionally biased region" description="Low complexity" evidence="1">
    <location>
        <begin position="101"/>
        <end position="118"/>
    </location>
</feature>
<name>A0A7E4UTQ0_PANRE</name>
<reference evidence="3" key="2">
    <citation type="submission" date="2020-10" db="UniProtKB">
        <authorList>
            <consortium name="WormBaseParasite"/>
        </authorList>
    </citation>
    <scope>IDENTIFICATION</scope>
</reference>
<keyword evidence="2" id="KW-1185">Reference proteome</keyword>
<sequence>MNVFVRYRRVNDKWEDVDIRQARAVLSNTATVQELLEHLESKWAVNPAELVVRVYDKDFGEFVDIEDEPETVALQNISKYEVIHRIGKWAQFNKPAPIPHPSSHSQQSQKSPSVSTTVSHEDEHSEPPPSIGHSSVFEEDDGQAASSSRDTSASKIDEITTKALSISTSAVINNNNFIHEKPSTAAGPPGSVMAQWSFNVVDQLERSDYGQQCLDHFEELVANPDMYLNNSIKVKLVNIIGQWLMKNCRTVGQPTADERRSFVTYCLAQIPCELNSDIFTNKDGTGTLDNYVKNKRQASKRRDGYILAAKRPRLDSPEGPIDPVMAASPDDAALEAAAKETIVEMATLDPTIFKSRIIEKHKETLKFRRRWIENTFKKDPAGRDRLAPMILTRFPQMTHVNELISIDFDHVVRKKFPNWDGRSLATAWEDIWSKKILHYALNNGNPFAVNALRDYGLEKIPSISEEDRCIFSLRLLPSLLQGKGNKVTGLDADSLIVEIKQDNRSIVSAINTVRQSMKITCPLILQLTSYRSSTGNPEFQSSFFVLINETAIPVEGSFSRALELLVQSFMVFEIGYTPRLHGVYRILEYFYGIQSMRRTTCFIQFVDILEKCPL</sequence>
<dbReference type="WBParaSite" id="Pan_g12754.t1">
    <property type="protein sequence ID" value="Pan_g12754.t1"/>
    <property type="gene ID" value="Pan_g12754"/>
</dbReference>
<proteinExistence type="predicted"/>
<reference evidence="2" key="1">
    <citation type="journal article" date="2013" name="Genetics">
        <title>The draft genome and transcriptome of Panagrellus redivivus are shaped by the harsh demands of a free-living lifestyle.</title>
        <authorList>
            <person name="Srinivasan J."/>
            <person name="Dillman A.R."/>
            <person name="Macchietto M.G."/>
            <person name="Heikkinen L."/>
            <person name="Lakso M."/>
            <person name="Fracchia K.M."/>
            <person name="Antoshechkin I."/>
            <person name="Mortazavi A."/>
            <person name="Wong G."/>
            <person name="Sternberg P.W."/>
        </authorList>
    </citation>
    <scope>NUCLEOTIDE SEQUENCE [LARGE SCALE GENOMIC DNA]</scope>
    <source>
        <strain evidence="2">MT8872</strain>
    </source>
</reference>
<organism evidence="2 3">
    <name type="scientific">Panagrellus redivivus</name>
    <name type="common">Microworm</name>
    <dbReference type="NCBI Taxonomy" id="6233"/>
    <lineage>
        <taxon>Eukaryota</taxon>
        <taxon>Metazoa</taxon>
        <taxon>Ecdysozoa</taxon>
        <taxon>Nematoda</taxon>
        <taxon>Chromadorea</taxon>
        <taxon>Rhabditida</taxon>
        <taxon>Tylenchina</taxon>
        <taxon>Panagrolaimomorpha</taxon>
        <taxon>Panagrolaimoidea</taxon>
        <taxon>Panagrolaimidae</taxon>
        <taxon>Panagrellus</taxon>
    </lineage>
</organism>
<protein>
    <submittedName>
        <fullName evidence="3">PB1 domain-containing protein</fullName>
    </submittedName>
</protein>
<evidence type="ECO:0000313" key="3">
    <source>
        <dbReference type="WBParaSite" id="Pan_g12754.t1"/>
    </source>
</evidence>
<accession>A0A7E4UTQ0</accession>
<evidence type="ECO:0000313" key="2">
    <source>
        <dbReference type="Proteomes" id="UP000492821"/>
    </source>
</evidence>
<feature type="compositionally biased region" description="Polar residues" evidence="1">
    <location>
        <begin position="144"/>
        <end position="154"/>
    </location>
</feature>
<evidence type="ECO:0000256" key="1">
    <source>
        <dbReference type="SAM" id="MobiDB-lite"/>
    </source>
</evidence>
<dbReference type="Proteomes" id="UP000492821">
    <property type="component" value="Unassembled WGS sequence"/>
</dbReference>
<feature type="region of interest" description="Disordered" evidence="1">
    <location>
        <begin position="93"/>
        <end position="155"/>
    </location>
</feature>